<protein>
    <submittedName>
        <fullName evidence="1">Uncharacterized protein</fullName>
    </submittedName>
</protein>
<evidence type="ECO:0000313" key="1">
    <source>
        <dbReference type="EMBL" id="TRX21279.1"/>
    </source>
</evidence>
<dbReference type="AlphaFoldDB" id="A0A553CLA8"/>
<comment type="caution">
    <text evidence="1">The sequence shown here is derived from an EMBL/GenBank/DDBJ whole genome shotgun (WGS) entry which is preliminary data.</text>
</comment>
<dbReference type="RefSeq" id="WP_144071379.1">
    <property type="nucleotide sequence ID" value="NZ_VJZR01000005.1"/>
</dbReference>
<keyword evidence="2" id="KW-1185">Reference proteome</keyword>
<dbReference type="Proteomes" id="UP000318585">
    <property type="component" value="Unassembled WGS sequence"/>
</dbReference>
<dbReference type="OrthoDB" id="1427665at2"/>
<evidence type="ECO:0000313" key="2">
    <source>
        <dbReference type="Proteomes" id="UP000318585"/>
    </source>
</evidence>
<organism evidence="1 2">
    <name type="scientific">Flavobacterium franklandianum</name>
    <dbReference type="NCBI Taxonomy" id="2594430"/>
    <lineage>
        <taxon>Bacteria</taxon>
        <taxon>Pseudomonadati</taxon>
        <taxon>Bacteroidota</taxon>
        <taxon>Flavobacteriia</taxon>
        <taxon>Flavobacteriales</taxon>
        <taxon>Flavobacteriaceae</taxon>
        <taxon>Flavobacterium</taxon>
    </lineage>
</organism>
<accession>A0A553CLA8</accession>
<name>A0A553CLA8_9FLAO</name>
<reference evidence="1 2" key="1">
    <citation type="submission" date="2019-07" db="EMBL/GenBank/DDBJ databases">
        <title>Novel species of Flavobacterium.</title>
        <authorList>
            <person name="Liu Q."/>
            <person name="Xin Y.-H."/>
        </authorList>
    </citation>
    <scope>NUCLEOTIDE SEQUENCE [LARGE SCALE GENOMIC DNA]</scope>
    <source>
        <strain evidence="1 2">LB3P56</strain>
    </source>
</reference>
<gene>
    <name evidence="1" type="ORF">FNW17_07960</name>
</gene>
<dbReference type="EMBL" id="VJZR01000005">
    <property type="protein sequence ID" value="TRX21279.1"/>
    <property type="molecule type" value="Genomic_DNA"/>
</dbReference>
<sequence length="282" mass="30784">MKNKFLKIILPMLLVVVAIFIIGPGCSPTPTPPPPPIVEKAIVVDAATGDPFPDITDKDCVGNYITNGYFNTTVQSPNIQVDEDIIAATGWRRVWKKNPPFNVIGADLFSSGTSPMGISPAPAPTSGNYASMWVTNKSTDPNQYREAMFNRLHHYIKPEPVPVTYVLEFKTAKLNNTAQQVEISIYGVNYDDIAPVTLPLQPSVIATPTNINLFGAANTVFLGTIIIPAGANNTWVNQNIAFTPNSKEYPVGGFNYILITRSDNEGKGMAYCAFDDFCLHKK</sequence>
<proteinExistence type="predicted"/>